<organism evidence="3 4">
    <name type="scientific">Cyphomyrmex costatus</name>
    <dbReference type="NCBI Taxonomy" id="456900"/>
    <lineage>
        <taxon>Eukaryota</taxon>
        <taxon>Metazoa</taxon>
        <taxon>Ecdysozoa</taxon>
        <taxon>Arthropoda</taxon>
        <taxon>Hexapoda</taxon>
        <taxon>Insecta</taxon>
        <taxon>Pterygota</taxon>
        <taxon>Neoptera</taxon>
        <taxon>Endopterygota</taxon>
        <taxon>Hymenoptera</taxon>
        <taxon>Apocrita</taxon>
        <taxon>Aculeata</taxon>
        <taxon>Formicoidea</taxon>
        <taxon>Formicidae</taxon>
        <taxon>Myrmicinae</taxon>
        <taxon>Cyphomyrmex</taxon>
    </lineage>
</organism>
<feature type="compositionally biased region" description="Basic and acidic residues" evidence="1">
    <location>
        <begin position="219"/>
        <end position="232"/>
    </location>
</feature>
<dbReference type="EMBL" id="KQ977166">
    <property type="protein sequence ID" value="KYN05201.1"/>
    <property type="molecule type" value="Genomic_DNA"/>
</dbReference>
<dbReference type="GO" id="GO:0003676">
    <property type="term" value="F:nucleic acid binding"/>
    <property type="evidence" value="ECO:0007669"/>
    <property type="project" value="InterPro"/>
</dbReference>
<gene>
    <name evidence="3" type="ORF">ALC62_03908</name>
</gene>
<name>A0A151IL39_9HYME</name>
<dbReference type="PROSITE" id="PS50994">
    <property type="entry name" value="INTEGRASE"/>
    <property type="match status" value="1"/>
</dbReference>
<dbReference type="GO" id="GO:0015074">
    <property type="term" value="P:DNA integration"/>
    <property type="evidence" value="ECO:0007669"/>
    <property type="project" value="InterPro"/>
</dbReference>
<dbReference type="STRING" id="456900.A0A151IL39"/>
<dbReference type="InterPro" id="IPR036397">
    <property type="entry name" value="RNaseH_sf"/>
</dbReference>
<evidence type="ECO:0000313" key="3">
    <source>
        <dbReference type="EMBL" id="KYN05201.1"/>
    </source>
</evidence>
<dbReference type="Gene3D" id="3.30.420.10">
    <property type="entry name" value="Ribonuclease H-like superfamily/Ribonuclease H"/>
    <property type="match status" value="1"/>
</dbReference>
<accession>A0A151IL39</accession>
<dbReference type="SUPFAM" id="SSF53098">
    <property type="entry name" value="Ribonuclease H-like"/>
    <property type="match status" value="1"/>
</dbReference>
<dbReference type="AlphaFoldDB" id="A0A151IL39"/>
<feature type="domain" description="Integrase catalytic" evidence="2">
    <location>
        <begin position="1"/>
        <end position="110"/>
    </location>
</feature>
<dbReference type="Proteomes" id="UP000078542">
    <property type="component" value="Unassembled WGS sequence"/>
</dbReference>
<feature type="region of interest" description="Disordered" evidence="1">
    <location>
        <begin position="212"/>
        <end position="266"/>
    </location>
</feature>
<evidence type="ECO:0000256" key="1">
    <source>
        <dbReference type="SAM" id="MobiDB-lite"/>
    </source>
</evidence>
<dbReference type="PANTHER" id="PTHR38681">
    <property type="entry name" value="RETROVIRUS-RELATED POL POLYPROTEIN FROM TRANSPOSON 412-LIKE PROTEIN-RELATED"/>
    <property type="match status" value="1"/>
</dbReference>
<dbReference type="InterPro" id="IPR012337">
    <property type="entry name" value="RNaseH-like_sf"/>
</dbReference>
<dbReference type="PANTHER" id="PTHR38681:SF1">
    <property type="entry name" value="RETROVIRUS-RELATED POL POLYPROTEIN FROM TRANSPOSON 412-LIKE PROTEIN"/>
    <property type="match status" value="1"/>
</dbReference>
<reference evidence="3 4" key="1">
    <citation type="submission" date="2016-03" db="EMBL/GenBank/DDBJ databases">
        <title>Cyphomyrmex costatus WGS genome.</title>
        <authorList>
            <person name="Nygaard S."/>
            <person name="Hu H."/>
            <person name="Boomsma J."/>
            <person name="Zhang G."/>
        </authorList>
    </citation>
    <scope>NUCLEOTIDE SEQUENCE [LARGE SCALE GENOMIC DNA]</scope>
    <source>
        <strain evidence="3">MS0001</strain>
        <tissue evidence="3">Whole body</tissue>
    </source>
</reference>
<keyword evidence="4" id="KW-1185">Reference proteome</keyword>
<evidence type="ECO:0000313" key="4">
    <source>
        <dbReference type="Proteomes" id="UP000078542"/>
    </source>
</evidence>
<dbReference type="InterPro" id="IPR001584">
    <property type="entry name" value="Integrase_cat-core"/>
</dbReference>
<evidence type="ECO:0000259" key="2">
    <source>
        <dbReference type="PROSITE" id="PS50994"/>
    </source>
</evidence>
<sequence length="266" mass="30537">MCRFGTPLRVTTDQGRQFESQLFRRLSELTGALHLRTTACHPQANGMVERFHRQLKAAIKCQNNNRWTEVLPTVLLEIRAAWKEDLKATTAELVYGETLRLPGQFLNRQSTPEDDVVNFVRELRKHFSELRPVDGTRHGERRAFVFKDLTRAEQVFIRRDAQKVMLQAPYDGPYAVVSRDEKVFVVLVQGKKVTISVDRLKPAYILAESMTEDETLESAEERTKRNADARDAETEEGAAPALEQPRVTTRAGRKVRFPERFQAGLR</sequence>
<proteinExistence type="predicted"/>
<protein>
    <recommendedName>
        <fullName evidence="2">Integrase catalytic domain-containing protein</fullName>
    </recommendedName>
</protein>